<protein>
    <submittedName>
        <fullName evidence="3">Gfo/Idh/MocA family oxidoreductase</fullName>
    </submittedName>
</protein>
<evidence type="ECO:0000313" key="4">
    <source>
        <dbReference type="Proteomes" id="UP001589595"/>
    </source>
</evidence>
<dbReference type="PANTHER" id="PTHR43377:SF1">
    <property type="entry name" value="BILIVERDIN REDUCTASE A"/>
    <property type="match status" value="1"/>
</dbReference>
<dbReference type="SUPFAM" id="SSF55347">
    <property type="entry name" value="Glyceraldehyde-3-phosphate dehydrogenase-like, C-terminal domain"/>
    <property type="match status" value="1"/>
</dbReference>
<evidence type="ECO:0000313" key="3">
    <source>
        <dbReference type="EMBL" id="MFB9826150.1"/>
    </source>
</evidence>
<gene>
    <name evidence="3" type="ORF">ACFFOL_18425</name>
</gene>
<dbReference type="PANTHER" id="PTHR43377">
    <property type="entry name" value="BILIVERDIN REDUCTASE A"/>
    <property type="match status" value="1"/>
</dbReference>
<dbReference type="InterPro" id="IPR055170">
    <property type="entry name" value="GFO_IDH_MocA-like_dom"/>
</dbReference>
<evidence type="ECO:0000259" key="2">
    <source>
        <dbReference type="Pfam" id="PF22725"/>
    </source>
</evidence>
<feature type="domain" description="GFO/IDH/MocA-like oxidoreductase" evidence="2">
    <location>
        <begin position="164"/>
        <end position="236"/>
    </location>
</feature>
<dbReference type="Pfam" id="PF01408">
    <property type="entry name" value="GFO_IDH_MocA"/>
    <property type="match status" value="1"/>
</dbReference>
<proteinExistence type="predicted"/>
<dbReference type="EMBL" id="JBHMAJ010000011">
    <property type="protein sequence ID" value="MFB9826150.1"/>
    <property type="molecule type" value="Genomic_DNA"/>
</dbReference>
<dbReference type="AlphaFoldDB" id="A0ABD5MU85"/>
<feature type="domain" description="Gfo/Idh/MocA-like oxidoreductase N-terminal" evidence="1">
    <location>
        <begin position="17"/>
        <end position="132"/>
    </location>
</feature>
<dbReference type="InterPro" id="IPR051450">
    <property type="entry name" value="Gfo/Idh/MocA_Oxidoreductases"/>
</dbReference>
<dbReference type="GeneID" id="67212716"/>
<name>A0ABD5MU85_9EURY</name>
<dbReference type="InterPro" id="IPR036291">
    <property type="entry name" value="NAD(P)-bd_dom_sf"/>
</dbReference>
<dbReference type="Proteomes" id="UP001589595">
    <property type="component" value="Unassembled WGS sequence"/>
</dbReference>
<dbReference type="SUPFAM" id="SSF51735">
    <property type="entry name" value="NAD(P)-binding Rossmann-fold domains"/>
    <property type="match status" value="1"/>
</dbReference>
<dbReference type="InterPro" id="IPR000683">
    <property type="entry name" value="Gfo/Idh/MocA-like_OxRdtase_N"/>
</dbReference>
<dbReference type="RefSeq" id="WP_225935255.1">
    <property type="nucleotide sequence ID" value="NZ_CP082288.1"/>
</dbReference>
<dbReference type="Gene3D" id="3.40.50.720">
    <property type="entry name" value="NAD(P)-binding Rossmann-like Domain"/>
    <property type="match status" value="1"/>
</dbReference>
<dbReference type="Gene3D" id="3.30.360.10">
    <property type="entry name" value="Dihydrodipicolinate Reductase, domain 2"/>
    <property type="match status" value="1"/>
</dbReference>
<organism evidence="3 4">
    <name type="scientific">Halobaculum roseum</name>
    <dbReference type="NCBI Taxonomy" id="2175149"/>
    <lineage>
        <taxon>Archaea</taxon>
        <taxon>Methanobacteriati</taxon>
        <taxon>Methanobacteriota</taxon>
        <taxon>Stenosarchaea group</taxon>
        <taxon>Halobacteria</taxon>
        <taxon>Halobacteriales</taxon>
        <taxon>Haloferacaceae</taxon>
        <taxon>Halobaculum</taxon>
    </lineage>
</organism>
<comment type="caution">
    <text evidence="3">The sequence shown here is derived from an EMBL/GenBank/DDBJ whole genome shotgun (WGS) entry which is preliminary data.</text>
</comment>
<reference evidence="3" key="1">
    <citation type="submission" date="2024-09" db="EMBL/GenBank/DDBJ databases">
        <authorList>
            <person name="Sun Q."/>
        </authorList>
    </citation>
    <scope>NUCLEOTIDE SEQUENCE [LARGE SCALE GENOMIC DNA]</scope>
    <source>
        <strain evidence="3">JCM 31273</strain>
    </source>
</reference>
<accession>A0ABD5MU85</accession>
<evidence type="ECO:0000259" key="1">
    <source>
        <dbReference type="Pfam" id="PF01408"/>
    </source>
</evidence>
<sequence>MSAANDVAEEAATDGPVRVGVIGIGSMGRNHARVYRELADVELVGVADMDTEAAERVAREYGTVAYDTDDLLGVADAVSVAVPTSAHAPVLERCIDAGVHALVEKPFVDDIATGRELAVRAEEAGVTVQVGHVERFNPAVRTLMRILPNLDVLAVDARRLGPPTDRELDGTVVSDLMIHDIDVINAVIDARPGTLGATGAADGDYATVQCVYEDGTVTTFTASRVTRRKVRRLEITARECLVVVDYLAQTVEIHRSEVPEYVESNGTVRHRTESVVERPFVETGEPLKAELGAFVEAVREGSEPMVTVEDGLAAVEFARQVEGVIGMEDELAARQEATR</sequence>
<dbReference type="Pfam" id="PF22725">
    <property type="entry name" value="GFO_IDH_MocA_C3"/>
    <property type="match status" value="1"/>
</dbReference>
<keyword evidence="4" id="KW-1185">Reference proteome</keyword>